<proteinExistence type="predicted"/>
<accession>A0A9P8TPC2</accession>
<keyword evidence="2" id="KW-1185">Reference proteome</keyword>
<reference evidence="1" key="2">
    <citation type="submission" date="2021-01" db="EMBL/GenBank/DDBJ databases">
        <authorList>
            <person name="Schikora-Tamarit M.A."/>
        </authorList>
    </citation>
    <scope>NUCLEOTIDE SEQUENCE</scope>
    <source>
        <strain evidence="1">CBS2887</strain>
    </source>
</reference>
<dbReference type="Proteomes" id="UP000774326">
    <property type="component" value="Unassembled WGS sequence"/>
</dbReference>
<evidence type="ECO:0000313" key="1">
    <source>
        <dbReference type="EMBL" id="KAH3686059.1"/>
    </source>
</evidence>
<organism evidence="1 2">
    <name type="scientific">Wickerhamomyces pijperi</name>
    <name type="common">Yeast</name>
    <name type="synonym">Pichia pijperi</name>
    <dbReference type="NCBI Taxonomy" id="599730"/>
    <lineage>
        <taxon>Eukaryota</taxon>
        <taxon>Fungi</taxon>
        <taxon>Dikarya</taxon>
        <taxon>Ascomycota</taxon>
        <taxon>Saccharomycotina</taxon>
        <taxon>Saccharomycetes</taxon>
        <taxon>Phaffomycetales</taxon>
        <taxon>Wickerhamomycetaceae</taxon>
        <taxon>Wickerhamomyces</taxon>
    </lineage>
</organism>
<name>A0A9P8TPC2_WICPI</name>
<sequence>MWSFKARFCRNGDHGIAIYLNTILFHKQGLQVFGFGPERIIDLVRSGNIEEANQLLKKVCSKTWTLEVYFNYKTDPGDSSENYSLKQFRATGAGR</sequence>
<dbReference type="AlphaFoldDB" id="A0A9P8TPC2"/>
<protein>
    <submittedName>
        <fullName evidence="1">Uncharacterized protein</fullName>
    </submittedName>
</protein>
<comment type="caution">
    <text evidence="1">The sequence shown here is derived from an EMBL/GenBank/DDBJ whole genome shotgun (WGS) entry which is preliminary data.</text>
</comment>
<evidence type="ECO:0000313" key="2">
    <source>
        <dbReference type="Proteomes" id="UP000774326"/>
    </source>
</evidence>
<gene>
    <name evidence="1" type="ORF">WICPIJ_002978</name>
</gene>
<dbReference type="EMBL" id="JAEUBG010001678">
    <property type="protein sequence ID" value="KAH3686059.1"/>
    <property type="molecule type" value="Genomic_DNA"/>
</dbReference>
<reference evidence="1" key="1">
    <citation type="journal article" date="2021" name="Open Biol.">
        <title>Shared evolutionary footprints suggest mitochondrial oxidative damage underlies multiple complex I losses in fungi.</title>
        <authorList>
            <person name="Schikora-Tamarit M.A."/>
            <person name="Marcet-Houben M."/>
            <person name="Nosek J."/>
            <person name="Gabaldon T."/>
        </authorList>
    </citation>
    <scope>NUCLEOTIDE SEQUENCE</scope>
    <source>
        <strain evidence="1">CBS2887</strain>
    </source>
</reference>